<proteinExistence type="predicted"/>
<organism evidence="1">
    <name type="scientific">marine sediment metagenome</name>
    <dbReference type="NCBI Taxonomy" id="412755"/>
    <lineage>
        <taxon>unclassified sequences</taxon>
        <taxon>metagenomes</taxon>
        <taxon>ecological metagenomes</taxon>
    </lineage>
</organism>
<comment type="caution">
    <text evidence="1">The sequence shown here is derived from an EMBL/GenBank/DDBJ whole genome shotgun (WGS) entry which is preliminary data.</text>
</comment>
<protein>
    <submittedName>
        <fullName evidence="1">Uncharacterized protein</fullName>
    </submittedName>
</protein>
<dbReference type="EMBL" id="LAZR01004456">
    <property type="protein sequence ID" value="KKN08440.1"/>
    <property type="molecule type" value="Genomic_DNA"/>
</dbReference>
<gene>
    <name evidence="1" type="ORF">LCGC14_1056640</name>
</gene>
<sequence length="221" mass="26500">MLSCEGCKSDMGKFMPCFSPNYGIFPRKLDGLNILIKNKDKFLFKKKKYYLRLGNDKSPKFLGVSSENTYKNYIRLQIGLKESTIIDENFLRNKFYRIIWELTGFICRFRGKIRDQYYIYGKPIWAWSQRIIINGCRHWFGYELAIKNYLKEKGYKFRYQYGIIKDSFRNKVYPDFIIDPNEKYNGKAFIAEAKFRNFDFCKLIKEEAPDVIKKNKSNNIK</sequence>
<dbReference type="AlphaFoldDB" id="A0A0F9MMD4"/>
<accession>A0A0F9MMD4</accession>
<name>A0A0F9MMD4_9ZZZZ</name>
<evidence type="ECO:0000313" key="1">
    <source>
        <dbReference type="EMBL" id="KKN08440.1"/>
    </source>
</evidence>
<reference evidence="1" key="1">
    <citation type="journal article" date="2015" name="Nature">
        <title>Complex archaea that bridge the gap between prokaryotes and eukaryotes.</title>
        <authorList>
            <person name="Spang A."/>
            <person name="Saw J.H."/>
            <person name="Jorgensen S.L."/>
            <person name="Zaremba-Niedzwiedzka K."/>
            <person name="Martijn J."/>
            <person name="Lind A.E."/>
            <person name="van Eijk R."/>
            <person name="Schleper C."/>
            <person name="Guy L."/>
            <person name="Ettema T.J."/>
        </authorList>
    </citation>
    <scope>NUCLEOTIDE SEQUENCE</scope>
</reference>